<accession>A0AAW1PFU6</accession>
<gene>
    <name evidence="2" type="ORF">WJX73_002104</name>
</gene>
<feature type="region of interest" description="Disordered" evidence="1">
    <location>
        <begin position="366"/>
        <end position="386"/>
    </location>
</feature>
<evidence type="ECO:0000256" key="1">
    <source>
        <dbReference type="SAM" id="MobiDB-lite"/>
    </source>
</evidence>
<feature type="compositionally biased region" description="Low complexity" evidence="1">
    <location>
        <begin position="366"/>
        <end position="375"/>
    </location>
</feature>
<dbReference type="InterPro" id="IPR019538">
    <property type="entry name" value="PSMD5"/>
</dbReference>
<protein>
    <recommendedName>
        <fullName evidence="4">Armadillo repeat-containing protein 8</fullName>
    </recommendedName>
</protein>
<proteinExistence type="predicted"/>
<dbReference type="SUPFAM" id="SSF48371">
    <property type="entry name" value="ARM repeat"/>
    <property type="match status" value="1"/>
</dbReference>
<dbReference type="GO" id="GO:0005829">
    <property type="term" value="C:cytosol"/>
    <property type="evidence" value="ECO:0007669"/>
    <property type="project" value="TreeGrafter"/>
</dbReference>
<dbReference type="InterPro" id="IPR016024">
    <property type="entry name" value="ARM-type_fold"/>
</dbReference>
<dbReference type="Proteomes" id="UP001465755">
    <property type="component" value="Unassembled WGS sequence"/>
</dbReference>
<dbReference type="PANTHER" id="PTHR13554:SF10">
    <property type="entry name" value="26S PROTEASOME NON-ATPASE REGULATORY SUBUNIT 5"/>
    <property type="match status" value="1"/>
</dbReference>
<comment type="caution">
    <text evidence="2">The sequence shown here is derived from an EMBL/GenBank/DDBJ whole genome shotgun (WGS) entry which is preliminary data.</text>
</comment>
<dbReference type="GO" id="GO:0043248">
    <property type="term" value="P:proteasome assembly"/>
    <property type="evidence" value="ECO:0007669"/>
    <property type="project" value="InterPro"/>
</dbReference>
<dbReference type="PANTHER" id="PTHR13554">
    <property type="entry name" value="26S PROTEASOME NON-ATPASE REGULATORY SUBUNIT 5-RELATED"/>
    <property type="match status" value="1"/>
</dbReference>
<dbReference type="InterPro" id="IPR011989">
    <property type="entry name" value="ARM-like"/>
</dbReference>
<dbReference type="EMBL" id="JALJOQ010000025">
    <property type="protein sequence ID" value="KAK9808236.1"/>
    <property type="molecule type" value="Genomic_DNA"/>
</dbReference>
<dbReference type="AlphaFoldDB" id="A0AAW1PFU6"/>
<dbReference type="Gene3D" id="1.25.10.10">
    <property type="entry name" value="Leucine-rich Repeat Variant"/>
    <property type="match status" value="1"/>
</dbReference>
<evidence type="ECO:0000313" key="2">
    <source>
        <dbReference type="EMBL" id="KAK9808236.1"/>
    </source>
</evidence>
<reference evidence="2 3" key="1">
    <citation type="journal article" date="2024" name="Nat. Commun.">
        <title>Phylogenomics reveals the evolutionary origins of lichenization in chlorophyte algae.</title>
        <authorList>
            <person name="Puginier C."/>
            <person name="Libourel C."/>
            <person name="Otte J."/>
            <person name="Skaloud P."/>
            <person name="Haon M."/>
            <person name="Grisel S."/>
            <person name="Petersen M."/>
            <person name="Berrin J.G."/>
            <person name="Delaux P.M."/>
            <person name="Dal Grande F."/>
            <person name="Keller J."/>
        </authorList>
    </citation>
    <scope>NUCLEOTIDE SEQUENCE [LARGE SCALE GENOMIC DNA]</scope>
    <source>
        <strain evidence="2 3">SAG 2036</strain>
    </source>
</reference>
<keyword evidence="3" id="KW-1185">Reference proteome</keyword>
<organism evidence="2 3">
    <name type="scientific">Symbiochloris irregularis</name>
    <dbReference type="NCBI Taxonomy" id="706552"/>
    <lineage>
        <taxon>Eukaryota</taxon>
        <taxon>Viridiplantae</taxon>
        <taxon>Chlorophyta</taxon>
        <taxon>core chlorophytes</taxon>
        <taxon>Trebouxiophyceae</taxon>
        <taxon>Trebouxiales</taxon>
        <taxon>Trebouxiaceae</taxon>
        <taxon>Symbiochloris</taxon>
    </lineage>
</organism>
<sequence length="543" mass="56492">MATSSFRDDLLDLAGLNPIPEASAETFFGRHQPLDQHLEHLQTQSIEDETLQQLCTGLEKLFATSTGAIFASDVQKYALAALQAKQPQIRRLGCKQLAQSLEGRAAGRLSRSVSGSLLNVQALLGLLADEDAGVAAEASAALLRFAQQPSDFRTLLDGRGGGSVFQQVISSPQTVVRLRALALVISIGACSPEHAALLSQHGVLSPLAPAASGALLARTVLPSVLRTCRSAEPLLACQALPAAGALVAASVAAGVEDMDLDESAHESSSHHQGINEQALQELSSPLDPDGDADKDVGVAALEGIGHLGIHAQSADLFLRSPGAQLHWISALALARASDSTITIAAMHALASLAGADRRAAHAASTAAASAQASQEASRRQVDLSSPAEEALHKAVVSGSSNRRAGRSLPEALTDIVELPFVEARVAAFRLMAAIVVRSWGAHALCGRSSERLWALVGDGSRETARHACEWRFAFIEALHESLRQLLSNANGAHATNGTMNGGHAPSGASGHDLLQQRASVVQTLHNQGPFGIGALGQMSVGVL</sequence>
<evidence type="ECO:0008006" key="4">
    <source>
        <dbReference type="Google" id="ProtNLM"/>
    </source>
</evidence>
<name>A0AAW1PFU6_9CHLO</name>
<evidence type="ECO:0000313" key="3">
    <source>
        <dbReference type="Proteomes" id="UP001465755"/>
    </source>
</evidence>